<dbReference type="AlphaFoldDB" id="A0A212QAL0"/>
<evidence type="ECO:0000256" key="7">
    <source>
        <dbReference type="RuleBase" id="RU000631"/>
    </source>
</evidence>
<name>A0A212QAL0_9PROT</name>
<dbReference type="GO" id="GO:0005525">
    <property type="term" value="F:GTP binding"/>
    <property type="evidence" value="ECO:0007669"/>
    <property type="project" value="UniProtKB-UniRule"/>
</dbReference>
<dbReference type="NCBIfam" id="TIGR00065">
    <property type="entry name" value="ftsZ"/>
    <property type="match status" value="1"/>
</dbReference>
<keyword evidence="2 5" id="KW-0963">Cytoplasm</keyword>
<dbReference type="GO" id="GO:0032153">
    <property type="term" value="C:cell division site"/>
    <property type="evidence" value="ECO:0007669"/>
    <property type="project" value="UniProtKB-UniRule"/>
</dbReference>
<dbReference type="CDD" id="cd02201">
    <property type="entry name" value="FtsZ_type1"/>
    <property type="match status" value="1"/>
</dbReference>
<comment type="function">
    <text evidence="5 7">Essential cell division protein that forms a contractile ring structure (Z ring) at the future cell division site. The regulation of the ring assembly controls the timing and the location of cell division. One of the functions of the FtsZ ring is to recruit other cell division proteins to the septum to produce a new cell wall between the dividing cells. Binds GTP and shows GTPase activity.</text>
</comment>
<protein>
    <recommendedName>
        <fullName evidence="5 6">Cell division protein FtsZ</fullName>
    </recommendedName>
</protein>
<dbReference type="InterPro" id="IPR020805">
    <property type="entry name" value="Cell_div_FtsZ_CS"/>
</dbReference>
<dbReference type="HAMAP" id="MF_00909">
    <property type="entry name" value="FtsZ"/>
    <property type="match status" value="1"/>
</dbReference>
<feature type="domain" description="Tubulin/FtsZ 2-layer sandwich" evidence="10">
    <location>
        <begin position="210"/>
        <end position="328"/>
    </location>
</feature>
<dbReference type="PROSITE" id="PS01135">
    <property type="entry name" value="FTSZ_2"/>
    <property type="match status" value="1"/>
</dbReference>
<feature type="binding site" evidence="5">
    <location>
        <begin position="24"/>
        <end position="28"/>
    </location>
    <ligand>
        <name>GTP</name>
        <dbReference type="ChEBI" id="CHEBI:37565"/>
    </ligand>
</feature>
<dbReference type="InterPro" id="IPR024757">
    <property type="entry name" value="FtsZ_C"/>
</dbReference>
<dbReference type="InterPro" id="IPR037103">
    <property type="entry name" value="Tubulin/FtsZ-like_C"/>
</dbReference>
<evidence type="ECO:0000256" key="4">
    <source>
        <dbReference type="ARBA" id="ARBA00023134"/>
    </source>
</evidence>
<dbReference type="Gene3D" id="3.40.50.1440">
    <property type="entry name" value="Tubulin/FtsZ, GTPase domain"/>
    <property type="match status" value="1"/>
</dbReference>
<comment type="subunit">
    <text evidence="5">Homodimer. Polymerizes to form a dynamic ring structure in a strictly GTP-dependent manner. Interacts directly with several other division proteins.</text>
</comment>
<comment type="similarity">
    <text evidence="1 5 7">Belongs to the FtsZ family.</text>
</comment>
<gene>
    <name evidence="5" type="primary">ftsZ</name>
    <name evidence="11" type="ORF">SAMN07250955_101535</name>
</gene>
<dbReference type="FunFam" id="3.40.50.1440:FF:000001">
    <property type="entry name" value="Cell division protein FtsZ"/>
    <property type="match status" value="1"/>
</dbReference>
<dbReference type="InterPro" id="IPR045061">
    <property type="entry name" value="FtsZ/CetZ"/>
</dbReference>
<dbReference type="SUPFAM" id="SSF52490">
    <property type="entry name" value="Tubulin nucleotide-binding domain-like"/>
    <property type="match status" value="1"/>
</dbReference>
<proteinExistence type="inferred from homology"/>
<dbReference type="SUPFAM" id="SSF55307">
    <property type="entry name" value="Tubulin C-terminal domain-like"/>
    <property type="match status" value="1"/>
</dbReference>
<accession>A0A212QAL0</accession>
<dbReference type="Pfam" id="PF00091">
    <property type="entry name" value="Tubulin"/>
    <property type="match status" value="1"/>
</dbReference>
<dbReference type="FunFam" id="3.30.1330.20:FF:000011">
    <property type="entry name" value="Cell division protein FtsZ"/>
    <property type="match status" value="1"/>
</dbReference>
<dbReference type="GO" id="GO:0003924">
    <property type="term" value="F:GTPase activity"/>
    <property type="evidence" value="ECO:0007669"/>
    <property type="project" value="UniProtKB-UniRule"/>
</dbReference>
<feature type="binding site" evidence="5">
    <location>
        <position position="146"/>
    </location>
    <ligand>
        <name>GTP</name>
        <dbReference type="ChEBI" id="CHEBI:37565"/>
    </ligand>
</feature>
<evidence type="ECO:0000259" key="10">
    <source>
        <dbReference type="SMART" id="SM00865"/>
    </source>
</evidence>
<keyword evidence="5 7" id="KW-0717">Septation</keyword>
<reference evidence="11 12" key="1">
    <citation type="submission" date="2017-06" db="EMBL/GenBank/DDBJ databases">
        <authorList>
            <person name="Kim H.J."/>
            <person name="Triplett B.A."/>
        </authorList>
    </citation>
    <scope>NUCLEOTIDE SEQUENCE [LARGE SCALE GENOMIC DNA]</scope>
    <source>
        <strain evidence="11 12">B29T1</strain>
    </source>
</reference>
<dbReference type="InterPro" id="IPR008280">
    <property type="entry name" value="Tub_FtsZ_C"/>
</dbReference>
<organism evidence="11 12">
    <name type="scientific">Arboricoccus pini</name>
    <dbReference type="NCBI Taxonomy" id="1963835"/>
    <lineage>
        <taxon>Bacteria</taxon>
        <taxon>Pseudomonadati</taxon>
        <taxon>Pseudomonadota</taxon>
        <taxon>Alphaproteobacteria</taxon>
        <taxon>Geminicoccales</taxon>
        <taxon>Geminicoccaceae</taxon>
        <taxon>Arboricoccus</taxon>
    </lineage>
</organism>
<keyword evidence="5 7" id="KW-0131">Cell cycle</keyword>
<dbReference type="InterPro" id="IPR018316">
    <property type="entry name" value="Tubulin/FtsZ_2-layer-sand-dom"/>
</dbReference>
<keyword evidence="5 7" id="KW-0132">Cell division</keyword>
<keyword evidence="3 5" id="KW-0547">Nucleotide-binding</keyword>
<feature type="region of interest" description="Disordered" evidence="8">
    <location>
        <begin position="355"/>
        <end position="374"/>
    </location>
</feature>
<dbReference type="PRINTS" id="PR00423">
    <property type="entry name" value="CELLDVISFTSZ"/>
</dbReference>
<dbReference type="GO" id="GO:0000917">
    <property type="term" value="P:division septum assembly"/>
    <property type="evidence" value="ECO:0007669"/>
    <property type="project" value="UniProtKB-KW"/>
</dbReference>
<evidence type="ECO:0000256" key="1">
    <source>
        <dbReference type="ARBA" id="ARBA00009690"/>
    </source>
</evidence>
<keyword evidence="4 5" id="KW-0342">GTP-binding</keyword>
<comment type="subcellular location">
    <subcellularLocation>
        <location evidence="5">Cytoplasm</location>
    </subcellularLocation>
    <text evidence="5">Assembles at midcell at the inner surface of the cytoplasmic membrane.</text>
</comment>
<feature type="compositionally biased region" description="Low complexity" evidence="8">
    <location>
        <begin position="428"/>
        <end position="441"/>
    </location>
</feature>
<feature type="binding site" evidence="5">
    <location>
        <position position="142"/>
    </location>
    <ligand>
        <name>GTP</name>
        <dbReference type="ChEBI" id="CHEBI:37565"/>
    </ligand>
</feature>
<dbReference type="Proteomes" id="UP000197065">
    <property type="component" value="Unassembled WGS sequence"/>
</dbReference>
<feature type="binding site" evidence="5">
    <location>
        <position position="190"/>
    </location>
    <ligand>
        <name>GTP</name>
        <dbReference type="ChEBI" id="CHEBI:37565"/>
    </ligand>
</feature>
<evidence type="ECO:0000256" key="6">
    <source>
        <dbReference type="NCBIfam" id="TIGR00065"/>
    </source>
</evidence>
<dbReference type="OrthoDB" id="9813375at2"/>
<evidence type="ECO:0000313" key="12">
    <source>
        <dbReference type="Proteomes" id="UP000197065"/>
    </source>
</evidence>
<dbReference type="GO" id="GO:0043093">
    <property type="term" value="P:FtsZ-dependent cytokinesis"/>
    <property type="evidence" value="ECO:0007669"/>
    <property type="project" value="UniProtKB-UniRule"/>
</dbReference>
<feature type="region of interest" description="Disordered" evidence="8">
    <location>
        <begin position="380"/>
        <end position="475"/>
    </location>
</feature>
<dbReference type="GO" id="GO:0051258">
    <property type="term" value="P:protein polymerization"/>
    <property type="evidence" value="ECO:0007669"/>
    <property type="project" value="UniProtKB-UniRule"/>
</dbReference>
<evidence type="ECO:0000256" key="5">
    <source>
        <dbReference type="HAMAP-Rule" id="MF_00909"/>
    </source>
</evidence>
<dbReference type="InterPro" id="IPR036525">
    <property type="entry name" value="Tubulin/FtsZ_GTPase_sf"/>
</dbReference>
<feature type="domain" description="Tubulin/FtsZ GTPase" evidence="9">
    <location>
        <begin position="16"/>
        <end position="208"/>
    </location>
</feature>
<dbReference type="InterPro" id="IPR000158">
    <property type="entry name" value="Cell_div_FtsZ"/>
</dbReference>
<dbReference type="PANTHER" id="PTHR30314:SF3">
    <property type="entry name" value="MITOCHONDRIAL DIVISION PROTEIN FSZA"/>
    <property type="match status" value="1"/>
</dbReference>
<evidence type="ECO:0000313" key="11">
    <source>
        <dbReference type="EMBL" id="SNB56406.1"/>
    </source>
</evidence>
<sequence>MTINLSIPMTHELKPRITVVGVGGAGGNALNNMITSHLEGVEFMACNTDAQALANCLPERKVQLGVTLTHGLGAGARPEVGRAAAEEALDEILEQLQGSHMVFITAGMGGGTGTGAAPVIARAVREQGILTVAVVTKPFQFEGSHRMRLAESGLSELQKYVDTLIVIPNQNLFRMANERTTFAEAFKMADQVLHMGVRGVTDLMIMPGLINLDFADIRTVMSEMGKAMMGTGEADGDRRAIDAAEAAISNPLLDEVSMQGARGVLINITGGSDMTLYEVDAAANRIREEVDQDANIIFGSTFDSSLEGSMRVSVVATGIDAHVPEAVELAYPQAAQTPNMPEAAPMPTFRFNARAVSPQPAPVSAQRPAAANPGLASTLRQQAPAELPAEPSSSGLPSFVPQPVGGDNRRHESSERAPNLFDRMKGLAFSRGAAAAAQSAEEPSEATVKSSVLNPASERDEDDMPAFLKRERMSV</sequence>
<evidence type="ECO:0000259" key="9">
    <source>
        <dbReference type="SMART" id="SM00864"/>
    </source>
</evidence>
<keyword evidence="12" id="KW-1185">Reference proteome</keyword>
<evidence type="ECO:0000256" key="8">
    <source>
        <dbReference type="SAM" id="MobiDB-lite"/>
    </source>
</evidence>
<dbReference type="EMBL" id="FYEH01000001">
    <property type="protein sequence ID" value="SNB56406.1"/>
    <property type="molecule type" value="Genomic_DNA"/>
</dbReference>
<evidence type="ECO:0000256" key="3">
    <source>
        <dbReference type="ARBA" id="ARBA00022741"/>
    </source>
</evidence>
<dbReference type="Pfam" id="PF12327">
    <property type="entry name" value="FtsZ_C"/>
    <property type="match status" value="1"/>
</dbReference>
<dbReference type="SMART" id="SM00864">
    <property type="entry name" value="Tubulin"/>
    <property type="match status" value="1"/>
</dbReference>
<dbReference type="Gene3D" id="3.30.1330.20">
    <property type="entry name" value="Tubulin/FtsZ, C-terminal domain"/>
    <property type="match status" value="1"/>
</dbReference>
<dbReference type="GO" id="GO:0005737">
    <property type="term" value="C:cytoplasm"/>
    <property type="evidence" value="ECO:0007669"/>
    <property type="project" value="UniProtKB-SubCell"/>
</dbReference>
<feature type="binding site" evidence="5">
    <location>
        <begin position="111"/>
        <end position="113"/>
    </location>
    <ligand>
        <name>GTP</name>
        <dbReference type="ChEBI" id="CHEBI:37565"/>
    </ligand>
</feature>
<dbReference type="PANTHER" id="PTHR30314">
    <property type="entry name" value="CELL DIVISION PROTEIN FTSZ-RELATED"/>
    <property type="match status" value="1"/>
</dbReference>
<dbReference type="InterPro" id="IPR003008">
    <property type="entry name" value="Tubulin_FtsZ_GTPase"/>
</dbReference>
<dbReference type="SMART" id="SM00865">
    <property type="entry name" value="Tubulin_C"/>
    <property type="match status" value="1"/>
</dbReference>
<dbReference type="RefSeq" id="WP_088559814.1">
    <property type="nucleotide sequence ID" value="NZ_FYEH01000001.1"/>
</dbReference>
<evidence type="ECO:0000256" key="2">
    <source>
        <dbReference type="ARBA" id="ARBA00022490"/>
    </source>
</evidence>
<dbReference type="PROSITE" id="PS01134">
    <property type="entry name" value="FTSZ_1"/>
    <property type="match status" value="1"/>
</dbReference>